<dbReference type="GO" id="GO:0005886">
    <property type="term" value="C:plasma membrane"/>
    <property type="evidence" value="ECO:0007669"/>
    <property type="project" value="TreeGrafter"/>
</dbReference>
<evidence type="ECO:0000256" key="8">
    <source>
        <dbReference type="SAM" id="Phobius"/>
    </source>
</evidence>
<reference evidence="10 11" key="1">
    <citation type="journal article" date="2021" name="Nat. Plants">
        <title>The Taxus genome provides insights into paclitaxel biosynthesis.</title>
        <authorList>
            <person name="Xiong X."/>
            <person name="Gou J."/>
            <person name="Liao Q."/>
            <person name="Li Y."/>
            <person name="Zhou Q."/>
            <person name="Bi G."/>
            <person name="Li C."/>
            <person name="Du R."/>
            <person name="Wang X."/>
            <person name="Sun T."/>
            <person name="Guo L."/>
            <person name="Liang H."/>
            <person name="Lu P."/>
            <person name="Wu Y."/>
            <person name="Zhang Z."/>
            <person name="Ro D.K."/>
            <person name="Shang Y."/>
            <person name="Huang S."/>
            <person name="Yan J."/>
        </authorList>
    </citation>
    <scope>NUCLEOTIDE SEQUENCE [LARGE SCALE GENOMIC DNA]</scope>
    <source>
        <strain evidence="10">Ta-2019</strain>
    </source>
</reference>
<protein>
    <recommendedName>
        <fullName evidence="9">PGG domain-containing protein</fullName>
    </recommendedName>
</protein>
<feature type="repeat" description="ANK" evidence="7">
    <location>
        <begin position="70"/>
        <end position="94"/>
    </location>
</feature>
<dbReference type="PANTHER" id="PTHR24186">
    <property type="entry name" value="PROTEIN PHOSPHATASE 1 REGULATORY SUBUNIT"/>
    <property type="match status" value="1"/>
</dbReference>
<dbReference type="Proteomes" id="UP000824469">
    <property type="component" value="Unassembled WGS sequence"/>
</dbReference>
<feature type="domain" description="PGG" evidence="9">
    <location>
        <begin position="390"/>
        <end position="496"/>
    </location>
</feature>
<evidence type="ECO:0000259" key="9">
    <source>
        <dbReference type="Pfam" id="PF13962"/>
    </source>
</evidence>
<sequence>MYCEVFLAAKNGDSRAIQRLHAQNPRHLKEVTFEGNTALHIAAREGHSEVVKWILNNVKGCSMTGARNADSNTPLHEAAKRGNQEVLKILLQYNRCPAAKRNQFGESALLIASEHGHVDAVRVLVEFTPLYIILWPRNDHQTCLHVAAYGGHLEVVRLILDRRSWCNILHLITLIPDIHGATPLHSAVHGGHLEIVNEIVRKTLQTQRSCTNKFYKGLMTKKDKFGRCAVHVAVIKGHFDMVEELITTMPDCVEIRSTDLKTTLHFAVEHNRFEVVRKIILFQNNTEEVAKMVSYDRDISGNTALHLAAINGVDPQLVGFLLSFPNIKVNAINSEGLSAIDVAAKDNPNSVQIISILEDAGASRSFIGHSDPRQSMDSKQENSGDQKIMDVDTLVASLIATVTFTAIFTVPGGIDEKDLKHQGVARRALETLFQVFLFSDSLAMFASLTVVIAWLFRERLQSKLIADRSLLANLSVLSLGTSIISTGLAFLSATILVTIPHNYNNMKNRHDAKEYRLLLGGEIFTAFFVPSLALGFLTVLWVIEYYFKATVEIQVRLKKQLKQVIIYVVPPFVIVLGIIIGYGAV</sequence>
<dbReference type="InterPro" id="IPR036770">
    <property type="entry name" value="Ankyrin_rpt-contain_sf"/>
</dbReference>
<feature type="transmembrane region" description="Helical" evidence="8">
    <location>
        <begin position="564"/>
        <end position="584"/>
    </location>
</feature>
<feature type="transmembrane region" description="Helical" evidence="8">
    <location>
        <begin position="476"/>
        <end position="503"/>
    </location>
</feature>
<feature type="transmembrane region" description="Helical" evidence="8">
    <location>
        <begin position="523"/>
        <end position="543"/>
    </location>
</feature>
<accession>A0AA38CQ94</accession>
<evidence type="ECO:0000256" key="6">
    <source>
        <dbReference type="ARBA" id="ARBA00023136"/>
    </source>
</evidence>
<gene>
    <name evidence="10" type="ORF">KI387_008909</name>
</gene>
<feature type="repeat" description="ANK" evidence="7">
    <location>
        <begin position="139"/>
        <end position="162"/>
    </location>
</feature>
<dbReference type="InterPro" id="IPR002110">
    <property type="entry name" value="Ankyrin_rpt"/>
</dbReference>
<dbReference type="EMBL" id="JAHRHJ020000008">
    <property type="protein sequence ID" value="KAH9304505.1"/>
    <property type="molecule type" value="Genomic_DNA"/>
</dbReference>
<dbReference type="Gene3D" id="1.25.40.20">
    <property type="entry name" value="Ankyrin repeat-containing domain"/>
    <property type="match status" value="2"/>
</dbReference>
<feature type="transmembrane region" description="Helical" evidence="8">
    <location>
        <begin position="434"/>
        <end position="456"/>
    </location>
</feature>
<dbReference type="PANTHER" id="PTHR24186:SF38">
    <property type="entry name" value="ANKYRIN REPEAT FAMILY PROTEIN"/>
    <property type="match status" value="1"/>
</dbReference>
<evidence type="ECO:0000256" key="3">
    <source>
        <dbReference type="ARBA" id="ARBA00022737"/>
    </source>
</evidence>
<comment type="caution">
    <text evidence="10">The sequence shown here is derived from an EMBL/GenBank/DDBJ whole genome shotgun (WGS) entry which is preliminary data.</text>
</comment>
<proteinExistence type="predicted"/>
<evidence type="ECO:0000313" key="11">
    <source>
        <dbReference type="Proteomes" id="UP000824469"/>
    </source>
</evidence>
<evidence type="ECO:0000256" key="1">
    <source>
        <dbReference type="ARBA" id="ARBA00004141"/>
    </source>
</evidence>
<evidence type="ECO:0000256" key="4">
    <source>
        <dbReference type="ARBA" id="ARBA00022989"/>
    </source>
</evidence>
<dbReference type="SUPFAM" id="SSF48403">
    <property type="entry name" value="Ankyrin repeat"/>
    <property type="match status" value="1"/>
</dbReference>
<dbReference type="Pfam" id="PF12796">
    <property type="entry name" value="Ank_2"/>
    <property type="match status" value="3"/>
</dbReference>
<name>A0AA38CQ94_TAXCH</name>
<feature type="transmembrane region" description="Helical" evidence="8">
    <location>
        <begin position="394"/>
        <end position="414"/>
    </location>
</feature>
<organism evidence="10 11">
    <name type="scientific">Taxus chinensis</name>
    <name type="common">Chinese yew</name>
    <name type="synonym">Taxus wallichiana var. chinensis</name>
    <dbReference type="NCBI Taxonomy" id="29808"/>
    <lineage>
        <taxon>Eukaryota</taxon>
        <taxon>Viridiplantae</taxon>
        <taxon>Streptophyta</taxon>
        <taxon>Embryophyta</taxon>
        <taxon>Tracheophyta</taxon>
        <taxon>Spermatophyta</taxon>
        <taxon>Pinopsida</taxon>
        <taxon>Pinidae</taxon>
        <taxon>Conifers II</taxon>
        <taxon>Cupressales</taxon>
        <taxon>Taxaceae</taxon>
        <taxon>Taxus</taxon>
    </lineage>
</organism>
<evidence type="ECO:0000313" key="10">
    <source>
        <dbReference type="EMBL" id="KAH9304505.1"/>
    </source>
</evidence>
<dbReference type="InterPro" id="IPR026961">
    <property type="entry name" value="PGG_dom"/>
</dbReference>
<feature type="repeat" description="ANK" evidence="7">
    <location>
        <begin position="179"/>
        <end position="202"/>
    </location>
</feature>
<dbReference type="SMART" id="SM00248">
    <property type="entry name" value="ANK"/>
    <property type="match status" value="9"/>
</dbReference>
<keyword evidence="11" id="KW-1185">Reference proteome</keyword>
<dbReference type="AlphaFoldDB" id="A0AA38CQ94"/>
<keyword evidence="5 7" id="KW-0040">ANK repeat</keyword>
<feature type="repeat" description="ANK" evidence="7">
    <location>
        <begin position="34"/>
        <end position="57"/>
    </location>
</feature>
<keyword evidence="2 8" id="KW-0812">Transmembrane</keyword>
<evidence type="ECO:0000256" key="7">
    <source>
        <dbReference type="PROSITE-ProRule" id="PRU00023"/>
    </source>
</evidence>
<evidence type="ECO:0000256" key="5">
    <source>
        <dbReference type="ARBA" id="ARBA00023043"/>
    </source>
</evidence>
<dbReference type="PROSITE" id="PS50088">
    <property type="entry name" value="ANK_REPEAT"/>
    <property type="match status" value="4"/>
</dbReference>
<keyword evidence="3" id="KW-0677">Repeat</keyword>
<keyword evidence="4 8" id="KW-1133">Transmembrane helix</keyword>
<dbReference type="PROSITE" id="PS50297">
    <property type="entry name" value="ANK_REP_REGION"/>
    <property type="match status" value="4"/>
</dbReference>
<dbReference type="Pfam" id="PF00023">
    <property type="entry name" value="Ank"/>
    <property type="match status" value="2"/>
</dbReference>
<dbReference type="OMA" id="VEWISTQ"/>
<keyword evidence="6 8" id="KW-0472">Membrane</keyword>
<dbReference type="Pfam" id="PF13962">
    <property type="entry name" value="PGG"/>
    <property type="match status" value="1"/>
</dbReference>
<comment type="subcellular location">
    <subcellularLocation>
        <location evidence="1">Membrane</location>
        <topology evidence="1">Multi-pass membrane protein</topology>
    </subcellularLocation>
</comment>
<evidence type="ECO:0000256" key="2">
    <source>
        <dbReference type="ARBA" id="ARBA00022692"/>
    </source>
</evidence>